<organism evidence="1">
    <name type="scientific">marine sediment metagenome</name>
    <dbReference type="NCBI Taxonomy" id="412755"/>
    <lineage>
        <taxon>unclassified sequences</taxon>
        <taxon>metagenomes</taxon>
        <taxon>ecological metagenomes</taxon>
    </lineage>
</organism>
<dbReference type="AlphaFoldDB" id="X1BI92"/>
<reference evidence="1" key="1">
    <citation type="journal article" date="2014" name="Front. Microbiol.">
        <title>High frequency of phylogenetically diverse reductive dehalogenase-homologous genes in deep subseafloor sedimentary metagenomes.</title>
        <authorList>
            <person name="Kawai M."/>
            <person name="Futagami T."/>
            <person name="Toyoda A."/>
            <person name="Takaki Y."/>
            <person name="Nishi S."/>
            <person name="Hori S."/>
            <person name="Arai W."/>
            <person name="Tsubouchi T."/>
            <person name="Morono Y."/>
            <person name="Uchiyama I."/>
            <person name="Ito T."/>
            <person name="Fujiyama A."/>
            <person name="Inagaki F."/>
            <person name="Takami H."/>
        </authorList>
    </citation>
    <scope>NUCLEOTIDE SEQUENCE</scope>
    <source>
        <strain evidence="1">Expedition CK06-06</strain>
    </source>
</reference>
<protein>
    <submittedName>
        <fullName evidence="1">Uncharacterized protein</fullName>
    </submittedName>
</protein>
<name>X1BI92_9ZZZZ</name>
<gene>
    <name evidence="1" type="ORF">S01H4_23835</name>
</gene>
<sequence>MHEDERQRFKKIHGYELNLDNPKSFNEKVVFKKLFDRDPLLVVTSDKYRVREFIRNRIGWEAENHLIP</sequence>
<dbReference type="EMBL" id="BART01011114">
    <property type="protein sequence ID" value="GAG80917.1"/>
    <property type="molecule type" value="Genomic_DNA"/>
</dbReference>
<proteinExistence type="predicted"/>
<accession>X1BI92</accession>
<evidence type="ECO:0000313" key="1">
    <source>
        <dbReference type="EMBL" id="GAG80917.1"/>
    </source>
</evidence>
<comment type="caution">
    <text evidence="1">The sequence shown here is derived from an EMBL/GenBank/DDBJ whole genome shotgun (WGS) entry which is preliminary data.</text>
</comment>
<feature type="non-terminal residue" evidence="1">
    <location>
        <position position="68"/>
    </location>
</feature>